<dbReference type="Gene3D" id="3.30.420.10">
    <property type="entry name" value="Ribonuclease H-like superfamily/Ribonuclease H"/>
    <property type="match status" value="1"/>
</dbReference>
<accession>A0ABW0PBD3</accession>
<dbReference type="EMBL" id="JBHSMS010000003">
    <property type="protein sequence ID" value="MFC5509688.1"/>
    <property type="molecule type" value="Genomic_DNA"/>
</dbReference>
<feature type="region of interest" description="Disordered" evidence="1">
    <location>
        <begin position="381"/>
        <end position="426"/>
    </location>
</feature>
<dbReference type="SUPFAM" id="SSF46689">
    <property type="entry name" value="Homeodomain-like"/>
    <property type="match status" value="1"/>
</dbReference>
<evidence type="ECO:0000313" key="4">
    <source>
        <dbReference type="Proteomes" id="UP001596031"/>
    </source>
</evidence>
<gene>
    <name evidence="3" type="ORF">ACFPOU_00925</name>
</gene>
<feature type="compositionally biased region" description="Basic and acidic residues" evidence="1">
    <location>
        <begin position="383"/>
        <end position="398"/>
    </location>
</feature>
<dbReference type="InterPro" id="IPR012337">
    <property type="entry name" value="RNaseH-like_sf"/>
</dbReference>
<proteinExistence type="predicted"/>
<dbReference type="Proteomes" id="UP001596031">
    <property type="component" value="Unassembled WGS sequence"/>
</dbReference>
<dbReference type="SUPFAM" id="SSF53098">
    <property type="entry name" value="Ribonuclease H-like"/>
    <property type="match status" value="1"/>
</dbReference>
<dbReference type="InterPro" id="IPR009057">
    <property type="entry name" value="Homeodomain-like_sf"/>
</dbReference>
<dbReference type="PROSITE" id="PS50994">
    <property type="entry name" value="INTEGRASE"/>
    <property type="match status" value="1"/>
</dbReference>
<feature type="domain" description="Integrase catalytic" evidence="2">
    <location>
        <begin position="131"/>
        <end position="310"/>
    </location>
</feature>
<evidence type="ECO:0000313" key="3">
    <source>
        <dbReference type="EMBL" id="MFC5509688.1"/>
    </source>
</evidence>
<keyword evidence="4" id="KW-1185">Reference proteome</keyword>
<dbReference type="InterPro" id="IPR036397">
    <property type="entry name" value="RNaseH_sf"/>
</dbReference>
<protein>
    <submittedName>
        <fullName evidence="3">ISNCY family transposase</fullName>
    </submittedName>
</protein>
<dbReference type="InterPro" id="IPR047797">
    <property type="entry name" value="ISNCY_transpos"/>
</dbReference>
<evidence type="ECO:0000259" key="2">
    <source>
        <dbReference type="PROSITE" id="PS50994"/>
    </source>
</evidence>
<sequence>MTAKDVLRSQVMAQVVEGKLDQASAASRLGISVRQVKRLKRRLQDEGTLGLLSKKRGVPSNRRTPPEMMAKAVALIGKHYVDFGPTLACEKLQELHEIKLFVETVRQAMLGAGLWKAGRGAGIRTHAIRERRARRGELIQIDGSSHDWFEGRAPRCCLLVFINDATSELMALRFVDTETTLGYMGLLEQYVLTHGLPAAIYSDRHSIFQVNRGDRQDVSHTQTQFARALEQLGIEGIQANSPQAKGRVERANQTLQDRLVKEMRLQGIDSQEQANAWLPQFMRALNRRFAVTPSLPSDMHVPYVGTVAALRRILSIHSLRRLSSNLSCQLEGLLYQVQPADRGLALRGADVTIVTHPASPTEVLWQGRVLPHTLSSKAIRQQEAADGKEVNRKVDRALSRRTPPQPVGHPWKKKMSTAPGKAPPCAQFEHTKAPLALAPAS</sequence>
<reference evidence="4" key="1">
    <citation type="journal article" date="2019" name="Int. J. Syst. Evol. Microbiol.">
        <title>The Global Catalogue of Microorganisms (GCM) 10K type strain sequencing project: providing services to taxonomists for standard genome sequencing and annotation.</title>
        <authorList>
            <consortium name="The Broad Institute Genomics Platform"/>
            <consortium name="The Broad Institute Genome Sequencing Center for Infectious Disease"/>
            <person name="Wu L."/>
            <person name="Ma J."/>
        </authorList>
    </citation>
    <scope>NUCLEOTIDE SEQUENCE [LARGE SCALE GENOMIC DNA]</scope>
    <source>
        <strain evidence="4">CCUG 38813</strain>
    </source>
</reference>
<evidence type="ECO:0000256" key="1">
    <source>
        <dbReference type="SAM" id="MobiDB-lite"/>
    </source>
</evidence>
<dbReference type="Pfam" id="PF13518">
    <property type="entry name" value="HTH_28"/>
    <property type="match status" value="1"/>
</dbReference>
<dbReference type="PANTHER" id="PTHR35004">
    <property type="entry name" value="TRANSPOSASE RV3428C-RELATED"/>
    <property type="match status" value="1"/>
</dbReference>
<dbReference type="InterPro" id="IPR055247">
    <property type="entry name" value="InsJ-like_HTH"/>
</dbReference>
<dbReference type="PANTHER" id="PTHR35004:SF7">
    <property type="entry name" value="INTEGRASE PROTEIN"/>
    <property type="match status" value="1"/>
</dbReference>
<name>A0ABW0PBD3_9BURK</name>
<organism evidence="3 4">
    <name type="scientific">Massilia jejuensis</name>
    <dbReference type="NCBI Taxonomy" id="648894"/>
    <lineage>
        <taxon>Bacteria</taxon>
        <taxon>Pseudomonadati</taxon>
        <taxon>Pseudomonadota</taxon>
        <taxon>Betaproteobacteria</taxon>
        <taxon>Burkholderiales</taxon>
        <taxon>Oxalobacteraceae</taxon>
        <taxon>Telluria group</taxon>
        <taxon>Massilia</taxon>
    </lineage>
</organism>
<comment type="caution">
    <text evidence="3">The sequence shown here is derived from an EMBL/GenBank/DDBJ whole genome shotgun (WGS) entry which is preliminary data.</text>
</comment>
<dbReference type="RefSeq" id="WP_379715784.1">
    <property type="nucleotide sequence ID" value="NZ_JBHSMS010000003.1"/>
</dbReference>
<dbReference type="NCBIfam" id="NF033594">
    <property type="entry name" value="transpos_ISNCY_2"/>
    <property type="match status" value="1"/>
</dbReference>
<dbReference type="InterPro" id="IPR001584">
    <property type="entry name" value="Integrase_cat-core"/>
</dbReference>